<dbReference type="PANTHER" id="PTHR12763:SF28">
    <property type="entry name" value="GEO10507P1-RELATED"/>
    <property type="match status" value="1"/>
</dbReference>
<dbReference type="Proteomes" id="UP001595711">
    <property type="component" value="Unassembled WGS sequence"/>
</dbReference>
<reference evidence="10" key="1">
    <citation type="journal article" date="2019" name="Int. J. Syst. Evol. Microbiol.">
        <title>The Global Catalogue of Microorganisms (GCM) 10K type strain sequencing project: providing services to taxonomists for standard genome sequencing and annotation.</title>
        <authorList>
            <consortium name="The Broad Institute Genomics Platform"/>
            <consortium name="The Broad Institute Genome Sequencing Center for Infectious Disease"/>
            <person name="Wu L."/>
            <person name="Ma J."/>
        </authorList>
    </citation>
    <scope>NUCLEOTIDE SEQUENCE [LARGE SCALE GENOMIC DNA]</scope>
    <source>
        <strain evidence="10">KCTC 42182</strain>
    </source>
</reference>
<dbReference type="EMBL" id="JBHRYJ010000007">
    <property type="protein sequence ID" value="MFC3678233.1"/>
    <property type="molecule type" value="Genomic_DNA"/>
</dbReference>
<dbReference type="SUPFAM" id="SSF46565">
    <property type="entry name" value="Chaperone J-domain"/>
    <property type="match status" value="1"/>
</dbReference>
<dbReference type="InterPro" id="IPR036869">
    <property type="entry name" value="J_dom_sf"/>
</dbReference>
<dbReference type="PROSITE" id="PS50076">
    <property type="entry name" value="DNAJ_2"/>
    <property type="match status" value="1"/>
</dbReference>
<dbReference type="CDD" id="cd06257">
    <property type="entry name" value="DnaJ"/>
    <property type="match status" value="1"/>
</dbReference>
<feature type="compositionally biased region" description="Gly residues" evidence="6">
    <location>
        <begin position="222"/>
        <end position="235"/>
    </location>
</feature>
<comment type="similarity">
    <text evidence="5">Belongs to the TIM14 family.</text>
</comment>
<evidence type="ECO:0000256" key="3">
    <source>
        <dbReference type="ARBA" id="ARBA00022989"/>
    </source>
</evidence>
<evidence type="ECO:0000256" key="4">
    <source>
        <dbReference type="ARBA" id="ARBA00023136"/>
    </source>
</evidence>
<sequence>MVLAWFALGSIALVLLLLAGRGFVNADPRVLAQGVRIGGAVVCGGLALFFLVRAQFYFAMLCGAAAAGSLGWWPRGVSPFSLFTGGLFRGGGTAGWSRARTAPPNSGPSNSGPSGSASGTANAGNTTGSSRARSGADRSQVETDWLRMTLDRATGVMDGEVLRGRWIGRRLSDLNFRDLVALLQRCDGQSAALLEAWLDRTQPADWREQAAAMAAGDASAGRDGGQSGTASGAGAGMSREQAWDVLGLPPGSSPEAIRAAHRRLMKLAHPDQGGSTWLAAQVNRAKDVLLGP</sequence>
<evidence type="ECO:0000256" key="7">
    <source>
        <dbReference type="SAM" id="Phobius"/>
    </source>
</evidence>
<name>A0ABV7VMM9_9PROT</name>
<keyword evidence="4 7" id="KW-0472">Membrane</keyword>
<accession>A0ABV7VMM9</accession>
<evidence type="ECO:0000256" key="6">
    <source>
        <dbReference type="SAM" id="MobiDB-lite"/>
    </source>
</evidence>
<dbReference type="PANTHER" id="PTHR12763">
    <property type="match status" value="1"/>
</dbReference>
<feature type="compositionally biased region" description="Low complexity" evidence="6">
    <location>
        <begin position="101"/>
        <end position="133"/>
    </location>
</feature>
<comment type="subcellular location">
    <subcellularLocation>
        <location evidence="1">Membrane</location>
        <topology evidence="1">Single-pass membrane protein</topology>
    </subcellularLocation>
</comment>
<keyword evidence="10" id="KW-1185">Reference proteome</keyword>
<dbReference type="RefSeq" id="WP_379729846.1">
    <property type="nucleotide sequence ID" value="NZ_JBHRYJ010000007.1"/>
</dbReference>
<dbReference type="InterPro" id="IPR001623">
    <property type="entry name" value="DnaJ_domain"/>
</dbReference>
<evidence type="ECO:0000313" key="10">
    <source>
        <dbReference type="Proteomes" id="UP001595711"/>
    </source>
</evidence>
<organism evidence="9 10">
    <name type="scientific">Ferrovibrio xuzhouensis</name>
    <dbReference type="NCBI Taxonomy" id="1576914"/>
    <lineage>
        <taxon>Bacteria</taxon>
        <taxon>Pseudomonadati</taxon>
        <taxon>Pseudomonadota</taxon>
        <taxon>Alphaproteobacteria</taxon>
        <taxon>Rhodospirillales</taxon>
        <taxon>Rhodospirillaceae</taxon>
        <taxon>Ferrovibrio</taxon>
    </lineage>
</organism>
<comment type="caution">
    <text evidence="9">The sequence shown here is derived from an EMBL/GenBank/DDBJ whole genome shotgun (WGS) entry which is preliminary data.</text>
</comment>
<evidence type="ECO:0000259" key="8">
    <source>
        <dbReference type="PROSITE" id="PS50076"/>
    </source>
</evidence>
<protein>
    <recommendedName>
        <fullName evidence="8">J domain-containing protein</fullName>
    </recommendedName>
</protein>
<gene>
    <name evidence="9" type="ORF">ACFOOQ_21975</name>
</gene>
<feature type="transmembrane region" description="Helical" evidence="7">
    <location>
        <begin position="57"/>
        <end position="74"/>
    </location>
</feature>
<evidence type="ECO:0000256" key="1">
    <source>
        <dbReference type="ARBA" id="ARBA00004167"/>
    </source>
</evidence>
<keyword evidence="3 7" id="KW-1133">Transmembrane helix</keyword>
<feature type="region of interest" description="Disordered" evidence="6">
    <location>
        <begin position="98"/>
        <end position="140"/>
    </location>
</feature>
<evidence type="ECO:0000256" key="2">
    <source>
        <dbReference type="ARBA" id="ARBA00022692"/>
    </source>
</evidence>
<feature type="region of interest" description="Disordered" evidence="6">
    <location>
        <begin position="215"/>
        <end position="236"/>
    </location>
</feature>
<dbReference type="SMART" id="SM00271">
    <property type="entry name" value="DnaJ"/>
    <property type="match status" value="1"/>
</dbReference>
<evidence type="ECO:0000313" key="9">
    <source>
        <dbReference type="EMBL" id="MFC3678233.1"/>
    </source>
</evidence>
<dbReference type="Gene3D" id="1.10.287.110">
    <property type="entry name" value="DnaJ domain"/>
    <property type="match status" value="1"/>
</dbReference>
<feature type="domain" description="J" evidence="8">
    <location>
        <begin position="241"/>
        <end position="292"/>
    </location>
</feature>
<proteinExistence type="inferred from homology"/>
<evidence type="ECO:0000256" key="5">
    <source>
        <dbReference type="ARBA" id="ARBA00038105"/>
    </source>
</evidence>
<feature type="transmembrane region" description="Helical" evidence="7">
    <location>
        <begin position="36"/>
        <end position="52"/>
    </location>
</feature>
<keyword evidence="2 7" id="KW-0812">Transmembrane</keyword>